<gene>
    <name evidence="1" type="ORF">KY290_026361</name>
</gene>
<evidence type="ECO:0000313" key="1">
    <source>
        <dbReference type="EMBL" id="KAH0756091.1"/>
    </source>
</evidence>
<protein>
    <recommendedName>
        <fullName evidence="3">Retrotransposon gag domain-containing protein</fullName>
    </recommendedName>
</protein>
<proteinExistence type="predicted"/>
<sequence length="212" mass="24446">MTLMEWLPLYLNGAAYDWFQWLYHTKQFFDWKHFTEKLALHFCNDSNVISDNVNALDMMRKLDENFSYILCKLNNVQRTLSAYSQSIVADPVPLDVDSSDDDKGDPALSFGESTLFFDDLVASNSERLLMIAFKPRFKNEISGISAYQVFAEIPFRDVDMKVANSVKHDVVKPETKVFDERFHSNLVMFDEMLFALSACSSSIAHLNENRSH</sequence>
<organism evidence="1 2">
    <name type="scientific">Solanum tuberosum</name>
    <name type="common">Potato</name>
    <dbReference type="NCBI Taxonomy" id="4113"/>
    <lineage>
        <taxon>Eukaryota</taxon>
        <taxon>Viridiplantae</taxon>
        <taxon>Streptophyta</taxon>
        <taxon>Embryophyta</taxon>
        <taxon>Tracheophyta</taxon>
        <taxon>Spermatophyta</taxon>
        <taxon>Magnoliopsida</taxon>
        <taxon>eudicotyledons</taxon>
        <taxon>Gunneridae</taxon>
        <taxon>Pentapetalae</taxon>
        <taxon>asterids</taxon>
        <taxon>lamiids</taxon>
        <taxon>Solanales</taxon>
        <taxon>Solanaceae</taxon>
        <taxon>Solanoideae</taxon>
        <taxon>Solaneae</taxon>
        <taxon>Solanum</taxon>
    </lineage>
</organism>
<reference evidence="1 2" key="1">
    <citation type="journal article" date="2021" name="bioRxiv">
        <title>Chromosome-scale and haplotype-resolved genome assembly of a tetraploid potato cultivar.</title>
        <authorList>
            <person name="Sun H."/>
            <person name="Jiao W.-B."/>
            <person name="Krause K."/>
            <person name="Campoy J.A."/>
            <person name="Goel M."/>
            <person name="Folz-Donahue K."/>
            <person name="Kukat C."/>
            <person name="Huettel B."/>
            <person name="Schneeberger K."/>
        </authorList>
    </citation>
    <scope>NUCLEOTIDE SEQUENCE [LARGE SCALE GENOMIC DNA]</scope>
    <source>
        <strain evidence="1">SolTubOtavaFocal</strain>
        <tissue evidence="1">Leaves</tissue>
    </source>
</reference>
<dbReference type="Proteomes" id="UP000826656">
    <property type="component" value="Unassembled WGS sequence"/>
</dbReference>
<dbReference type="EMBL" id="JAIVGD010000018">
    <property type="protein sequence ID" value="KAH0756091.1"/>
    <property type="molecule type" value="Genomic_DNA"/>
</dbReference>
<evidence type="ECO:0008006" key="3">
    <source>
        <dbReference type="Google" id="ProtNLM"/>
    </source>
</evidence>
<comment type="caution">
    <text evidence="1">The sequence shown here is derived from an EMBL/GenBank/DDBJ whole genome shotgun (WGS) entry which is preliminary data.</text>
</comment>
<keyword evidence="2" id="KW-1185">Reference proteome</keyword>
<evidence type="ECO:0000313" key="2">
    <source>
        <dbReference type="Proteomes" id="UP000826656"/>
    </source>
</evidence>
<accession>A0ABQ7UWA1</accession>
<name>A0ABQ7UWA1_SOLTU</name>